<proteinExistence type="inferred from homology"/>
<dbReference type="NCBIfam" id="TIGR01474">
    <property type="entry name" value="ubiA_proteo"/>
    <property type="match status" value="1"/>
</dbReference>
<dbReference type="InterPro" id="IPR000537">
    <property type="entry name" value="UbiA_prenyltransferase"/>
</dbReference>
<evidence type="ECO:0000256" key="5">
    <source>
        <dbReference type="ARBA" id="ARBA00022519"/>
    </source>
</evidence>
<dbReference type="AlphaFoldDB" id="A0A369XLH2"/>
<evidence type="ECO:0000256" key="8">
    <source>
        <dbReference type="ARBA" id="ARBA00022692"/>
    </source>
</evidence>
<dbReference type="FunFam" id="1.10.357.140:FF:000008">
    <property type="entry name" value="4-hydroxybenzoate octaprenyltransferase"/>
    <property type="match status" value="1"/>
</dbReference>
<protein>
    <recommendedName>
        <fullName evidence="11 12">4-hydroxybenzoate octaprenyltransferase</fullName>
        <ecNumber evidence="11 12">2.5.1.39</ecNumber>
    </recommendedName>
    <alternativeName>
        <fullName evidence="11">4-HB polyprenyltransferase</fullName>
    </alternativeName>
</protein>
<evidence type="ECO:0000256" key="1">
    <source>
        <dbReference type="ARBA" id="ARBA00001946"/>
    </source>
</evidence>
<sequence>MRFSGQQLRERLDLYERLMRLDKPIGILLLLWPTLWGLWLSALGRPDWRVLWIFVLGTVLMRSAGCVINDLADRNFDPQVARTRQRPLAAGQVSVREALLLFAALVGCAVLVVLPLRSWLLAALCVAALFLAASYPFTKRFLAIPQAYLGLAFGFGIPMAYAAQLGTVPAEAWWLLLANVFWAIAYDTEYAMVDRADDLKIGIRTSAITFGRFDVAAVMLCYMLTLALIAALGYGLGLGVFFYAGLVVAAAISGYHYTLIRARKPAPCFKAFLHNNWFGASIFAGIAIDFLASKGISG</sequence>
<feature type="transmembrane region" description="Helical" evidence="11">
    <location>
        <begin position="147"/>
        <end position="166"/>
    </location>
</feature>
<comment type="pathway">
    <text evidence="11">Cofactor biosynthesis; ubiquinone biosynthesis.</text>
</comment>
<keyword evidence="8 11" id="KW-0812">Transmembrane</keyword>
<dbReference type="PANTHER" id="PTHR11048:SF28">
    <property type="entry name" value="4-HYDROXYBENZOATE POLYPRENYLTRANSFERASE, MITOCHONDRIAL"/>
    <property type="match status" value="1"/>
</dbReference>
<keyword evidence="4 11" id="KW-1003">Cell membrane</keyword>
<evidence type="ECO:0000313" key="13">
    <source>
        <dbReference type="EMBL" id="RDE49299.1"/>
    </source>
</evidence>
<feature type="transmembrane region" description="Helical" evidence="11">
    <location>
        <begin position="93"/>
        <end position="113"/>
    </location>
</feature>
<gene>
    <name evidence="11" type="primary">ubiA</name>
    <name evidence="13" type="ORF">DVS81_17495</name>
</gene>
<keyword evidence="11" id="KW-0460">Magnesium</keyword>
<feature type="transmembrane region" description="Helical" evidence="11">
    <location>
        <begin position="240"/>
        <end position="260"/>
    </location>
</feature>
<dbReference type="Gene3D" id="1.10.357.140">
    <property type="entry name" value="UbiA prenyltransferase"/>
    <property type="match status" value="1"/>
</dbReference>
<accession>A0A369XLH2</accession>
<keyword evidence="7 11" id="KW-0831">Ubiquinone biosynthesis</keyword>
<evidence type="ECO:0000256" key="9">
    <source>
        <dbReference type="ARBA" id="ARBA00022989"/>
    </source>
</evidence>
<dbReference type="PANTHER" id="PTHR11048">
    <property type="entry name" value="PRENYLTRANSFERASES"/>
    <property type="match status" value="1"/>
</dbReference>
<evidence type="ECO:0000256" key="11">
    <source>
        <dbReference type="HAMAP-Rule" id="MF_01635"/>
    </source>
</evidence>
<feature type="transmembrane region" description="Helical" evidence="11">
    <location>
        <begin position="119"/>
        <end position="135"/>
    </location>
</feature>
<dbReference type="Pfam" id="PF01040">
    <property type="entry name" value="UbiA"/>
    <property type="match status" value="1"/>
</dbReference>
<feature type="transmembrane region" description="Helical" evidence="11">
    <location>
        <begin position="51"/>
        <end position="72"/>
    </location>
</feature>
<dbReference type="UniPathway" id="UPA00232"/>
<reference evidence="13 14" key="1">
    <citation type="submission" date="2018-05" db="EMBL/GenBank/DDBJ databases">
        <title>Integrated omic analyses show evidence that a Ca. Accumulibacter phosphatis strain performs denitrification under micro-aerobic conditions.</title>
        <authorList>
            <person name="Camejo P.Y."/>
            <person name="Katherine M.D."/>
            <person name="Daniel N.R."/>
        </authorList>
    </citation>
    <scope>NUCLEOTIDE SEQUENCE [LARGE SCALE GENOMIC DNA]</scope>
    <source>
        <strain evidence="13">UW-LDO-IC</strain>
    </source>
</reference>
<comment type="catalytic activity">
    <reaction evidence="11">
        <text>all-trans-octaprenyl diphosphate + 4-hydroxybenzoate = 4-hydroxy-3-(all-trans-octaprenyl)benzoate + diphosphate</text>
        <dbReference type="Rhea" id="RHEA:27782"/>
        <dbReference type="ChEBI" id="CHEBI:1617"/>
        <dbReference type="ChEBI" id="CHEBI:17879"/>
        <dbReference type="ChEBI" id="CHEBI:33019"/>
        <dbReference type="ChEBI" id="CHEBI:57711"/>
        <dbReference type="EC" id="2.5.1.39"/>
    </reaction>
</comment>
<feature type="transmembrane region" description="Helical" evidence="11">
    <location>
        <begin position="272"/>
        <end position="292"/>
    </location>
</feature>
<dbReference type="Proteomes" id="UP000253831">
    <property type="component" value="Unassembled WGS sequence"/>
</dbReference>
<dbReference type="GO" id="GO:0006744">
    <property type="term" value="P:ubiquinone biosynthetic process"/>
    <property type="evidence" value="ECO:0007669"/>
    <property type="project" value="UniProtKB-UniRule"/>
</dbReference>
<keyword evidence="9 11" id="KW-1133">Transmembrane helix</keyword>
<organism evidence="13 14">
    <name type="scientific">Candidatus Accumulibacter meliphilus</name>
    <dbReference type="NCBI Taxonomy" id="2211374"/>
    <lineage>
        <taxon>Bacteria</taxon>
        <taxon>Pseudomonadati</taxon>
        <taxon>Pseudomonadota</taxon>
        <taxon>Betaproteobacteria</taxon>
        <taxon>Candidatus Accumulibacter</taxon>
    </lineage>
</organism>
<keyword evidence="6 11" id="KW-0808">Transferase</keyword>
<dbReference type="InterPro" id="IPR044878">
    <property type="entry name" value="UbiA_sf"/>
</dbReference>
<dbReference type="CDD" id="cd13959">
    <property type="entry name" value="PT_UbiA_COQ2"/>
    <property type="match status" value="1"/>
</dbReference>
<dbReference type="PROSITE" id="PS00943">
    <property type="entry name" value="UBIA"/>
    <property type="match status" value="1"/>
</dbReference>
<evidence type="ECO:0000256" key="12">
    <source>
        <dbReference type="NCBIfam" id="TIGR01474"/>
    </source>
</evidence>
<dbReference type="GO" id="GO:0008412">
    <property type="term" value="F:4-hydroxybenzoate polyprenyltransferase activity"/>
    <property type="evidence" value="ECO:0007669"/>
    <property type="project" value="UniProtKB-UniRule"/>
</dbReference>
<dbReference type="Gene3D" id="1.20.120.1780">
    <property type="entry name" value="UbiA prenyltransferase"/>
    <property type="match status" value="1"/>
</dbReference>
<dbReference type="InterPro" id="IPR006370">
    <property type="entry name" value="HB_polyprenyltransferase-like"/>
</dbReference>
<evidence type="ECO:0000256" key="10">
    <source>
        <dbReference type="ARBA" id="ARBA00023136"/>
    </source>
</evidence>
<feature type="transmembrane region" description="Helical" evidence="11">
    <location>
        <begin position="21"/>
        <end position="39"/>
    </location>
</feature>
<comment type="function">
    <text evidence="11">Catalyzes the prenylation of para-hydroxybenzoate (PHB) with an all-trans polyprenyl group. Mediates the second step in the final reaction sequence of ubiquinone-8 (UQ-8) biosynthesis, which is the condensation of the polyisoprenoid side chain with PHB, generating the first membrane-bound Q intermediate 3-octaprenyl-4-hydroxybenzoate.</text>
</comment>
<comment type="similarity">
    <text evidence="3 11">Belongs to the UbiA prenyltransferase family.</text>
</comment>
<feature type="transmembrane region" description="Helical" evidence="11">
    <location>
        <begin position="213"/>
        <end position="234"/>
    </location>
</feature>
<dbReference type="GO" id="GO:0005886">
    <property type="term" value="C:plasma membrane"/>
    <property type="evidence" value="ECO:0007669"/>
    <property type="project" value="UniProtKB-SubCell"/>
</dbReference>
<evidence type="ECO:0000256" key="3">
    <source>
        <dbReference type="ARBA" id="ARBA00005985"/>
    </source>
</evidence>
<dbReference type="InterPro" id="IPR039653">
    <property type="entry name" value="Prenyltransferase"/>
</dbReference>
<comment type="subcellular location">
    <subcellularLocation>
        <location evidence="11">Cell inner membrane</location>
        <topology evidence="11">Multi-pass membrane protein</topology>
    </subcellularLocation>
    <subcellularLocation>
        <location evidence="2">Membrane</location>
        <topology evidence="2">Multi-pass membrane protein</topology>
    </subcellularLocation>
</comment>
<dbReference type="EC" id="2.5.1.39" evidence="11 12"/>
<feature type="transmembrane region" description="Helical" evidence="11">
    <location>
        <begin position="172"/>
        <end position="192"/>
    </location>
</feature>
<evidence type="ECO:0000313" key="14">
    <source>
        <dbReference type="Proteomes" id="UP000253831"/>
    </source>
</evidence>
<keyword evidence="5 11" id="KW-0997">Cell inner membrane</keyword>
<dbReference type="FunFam" id="1.20.120.1780:FF:000001">
    <property type="entry name" value="4-hydroxybenzoate octaprenyltransferase"/>
    <property type="match status" value="1"/>
</dbReference>
<dbReference type="HAMAP" id="MF_01635">
    <property type="entry name" value="UbiA"/>
    <property type="match status" value="1"/>
</dbReference>
<keyword evidence="10 11" id="KW-0472">Membrane</keyword>
<comment type="cofactor">
    <cofactor evidence="1 11">
        <name>Mg(2+)</name>
        <dbReference type="ChEBI" id="CHEBI:18420"/>
    </cofactor>
</comment>
<evidence type="ECO:0000256" key="6">
    <source>
        <dbReference type="ARBA" id="ARBA00022679"/>
    </source>
</evidence>
<dbReference type="InterPro" id="IPR030470">
    <property type="entry name" value="UbiA_prenylTrfase_CS"/>
</dbReference>
<evidence type="ECO:0000256" key="7">
    <source>
        <dbReference type="ARBA" id="ARBA00022688"/>
    </source>
</evidence>
<comment type="caution">
    <text evidence="13">The sequence shown here is derived from an EMBL/GenBank/DDBJ whole genome shotgun (WGS) entry which is preliminary data.</text>
</comment>
<evidence type="ECO:0000256" key="2">
    <source>
        <dbReference type="ARBA" id="ARBA00004141"/>
    </source>
</evidence>
<evidence type="ECO:0000256" key="4">
    <source>
        <dbReference type="ARBA" id="ARBA00022475"/>
    </source>
</evidence>
<name>A0A369XLH2_9PROT</name>
<dbReference type="EMBL" id="QPGA01000048">
    <property type="protein sequence ID" value="RDE49299.1"/>
    <property type="molecule type" value="Genomic_DNA"/>
</dbReference>